<dbReference type="Proteomes" id="UP001336835">
    <property type="component" value="Unassembled WGS sequence"/>
</dbReference>
<dbReference type="EMBL" id="JAZDQT010000001">
    <property type="protein sequence ID" value="MEE1944862.1"/>
    <property type="molecule type" value="Genomic_DNA"/>
</dbReference>
<comment type="caution">
    <text evidence="7">The sequence shown here is derived from an EMBL/GenBank/DDBJ whole genome shotgun (WGS) entry which is preliminary data.</text>
</comment>
<evidence type="ECO:0000256" key="3">
    <source>
        <dbReference type="ARBA" id="ARBA00023237"/>
    </source>
</evidence>
<dbReference type="CDD" id="cd07185">
    <property type="entry name" value="OmpA_C-like"/>
    <property type="match status" value="1"/>
</dbReference>
<evidence type="ECO:0000256" key="4">
    <source>
        <dbReference type="PROSITE-ProRule" id="PRU00473"/>
    </source>
</evidence>
<dbReference type="Pfam" id="PF07676">
    <property type="entry name" value="PD40"/>
    <property type="match status" value="1"/>
</dbReference>
<dbReference type="Gene3D" id="3.30.1330.60">
    <property type="entry name" value="OmpA-like domain"/>
    <property type="match status" value="1"/>
</dbReference>
<dbReference type="PROSITE" id="PS51123">
    <property type="entry name" value="OMPA_2"/>
    <property type="match status" value="1"/>
</dbReference>
<dbReference type="PANTHER" id="PTHR30329">
    <property type="entry name" value="STATOR ELEMENT OF FLAGELLAR MOTOR COMPLEX"/>
    <property type="match status" value="1"/>
</dbReference>
<proteinExistence type="predicted"/>
<evidence type="ECO:0000256" key="2">
    <source>
        <dbReference type="ARBA" id="ARBA00023136"/>
    </source>
</evidence>
<evidence type="ECO:0000313" key="7">
    <source>
        <dbReference type="EMBL" id="MEE1944862.1"/>
    </source>
</evidence>
<dbReference type="InterPro" id="IPR008969">
    <property type="entry name" value="CarboxyPept-like_regulatory"/>
</dbReference>
<dbReference type="PANTHER" id="PTHR30329:SF21">
    <property type="entry name" value="LIPOPROTEIN YIAD-RELATED"/>
    <property type="match status" value="1"/>
</dbReference>
<gene>
    <name evidence="7" type="ORF">VRU48_07085</name>
</gene>
<name>A0ABU7I5W7_9SPHI</name>
<dbReference type="Gene3D" id="1.25.40.10">
    <property type="entry name" value="Tetratricopeptide repeat domain"/>
    <property type="match status" value="1"/>
</dbReference>
<evidence type="ECO:0000313" key="8">
    <source>
        <dbReference type="Proteomes" id="UP001336835"/>
    </source>
</evidence>
<dbReference type="InterPro" id="IPR011990">
    <property type="entry name" value="TPR-like_helical_dom_sf"/>
</dbReference>
<dbReference type="InterPro" id="IPR050330">
    <property type="entry name" value="Bact_OuterMem_StrucFunc"/>
</dbReference>
<sequence length="650" mass="72241">MKYKKILLVLAVALLAATTCRAQYVLKEGDEQYKLFNYKKAVGLYEQAYRKKPSLEAAERLADCYVRLRDFTQAESWYAIVSNKTDSKPKNVLAYTKALQQNSKYAEAKIAYRKYADLEKGLKAGELETWLMGCDSAMRWMATPQKIDVENRHKLNSPTSDWGVGLYLGGITFASDRGNATGKDVAQERPFLKFDGYELPDRVVYGWTGNAYLKLYASHAKDSVSLFPLAVTSNYHVGPATFTADGNEMYFTLTRISPKPAFEKDGLATVNIGIYSSRKGADGQWSAPVAFPYNNSNAYSMGDPFITNDGKRLYFVSDRPGGLGGTDVYVCWRNEAGSWGNPINLKEINTAGNERTPFFDERGYLYFSSDGFVGMGGLDIFVARMVNGKSVEVKNLGYPINSPQDDFAYMKTNELQGYLSSNRLGGAGSDDIYSFVEQAQPSGLRLVGRALDKISGRPLANTIVTLSGVKASPVKVQTDSTGNFGFDLQKGNTYSLSGEKTDYMSDNAPISTDGVVLSTMKKDLLLERVAINKAIKLENIYYDFDKSNIRAEAAIELDKLVKIMKENPTIWIELGSHTDSRGNDQYNLALSQRRADAAVKYIVDRGISPNRIFAMGYGASQLLNHCKKGVECTEAEHQLNRRTEFKIVKQ</sequence>
<dbReference type="InterPro" id="IPR006665">
    <property type="entry name" value="OmpA-like"/>
</dbReference>
<evidence type="ECO:0000256" key="1">
    <source>
        <dbReference type="ARBA" id="ARBA00004442"/>
    </source>
</evidence>
<feature type="domain" description="OmpA-like" evidence="6">
    <location>
        <begin position="529"/>
        <end position="650"/>
    </location>
</feature>
<dbReference type="InterPro" id="IPR006664">
    <property type="entry name" value="OMP_bac"/>
</dbReference>
<accession>A0ABU7I5W7</accession>
<evidence type="ECO:0000256" key="5">
    <source>
        <dbReference type="SAM" id="SignalP"/>
    </source>
</evidence>
<feature type="signal peptide" evidence="5">
    <location>
        <begin position="1"/>
        <end position="22"/>
    </location>
</feature>
<dbReference type="InterPro" id="IPR011659">
    <property type="entry name" value="WD40"/>
</dbReference>
<dbReference type="InterPro" id="IPR036737">
    <property type="entry name" value="OmpA-like_sf"/>
</dbReference>
<dbReference type="Gene3D" id="2.60.40.1120">
    <property type="entry name" value="Carboxypeptidase-like, regulatory domain"/>
    <property type="match status" value="1"/>
</dbReference>
<evidence type="ECO:0000259" key="6">
    <source>
        <dbReference type="PROSITE" id="PS51123"/>
    </source>
</evidence>
<dbReference type="Pfam" id="PF00691">
    <property type="entry name" value="OmpA"/>
    <property type="match status" value="1"/>
</dbReference>
<comment type="subcellular location">
    <subcellularLocation>
        <location evidence="1">Cell outer membrane</location>
    </subcellularLocation>
</comment>
<keyword evidence="8" id="KW-1185">Reference proteome</keyword>
<dbReference type="SUPFAM" id="SSF48452">
    <property type="entry name" value="TPR-like"/>
    <property type="match status" value="1"/>
</dbReference>
<dbReference type="SUPFAM" id="SSF82171">
    <property type="entry name" value="DPP6 N-terminal domain-like"/>
    <property type="match status" value="1"/>
</dbReference>
<dbReference type="SUPFAM" id="SSF103088">
    <property type="entry name" value="OmpA-like"/>
    <property type="match status" value="1"/>
</dbReference>
<dbReference type="RefSeq" id="WP_330107221.1">
    <property type="nucleotide sequence ID" value="NZ_JAZDQT010000001.1"/>
</dbReference>
<keyword evidence="3" id="KW-0998">Cell outer membrane</keyword>
<dbReference type="PRINTS" id="PR01021">
    <property type="entry name" value="OMPADOMAIN"/>
</dbReference>
<keyword evidence="2 4" id="KW-0472">Membrane</keyword>
<keyword evidence="5" id="KW-0732">Signal</keyword>
<reference evidence="7 8" key="1">
    <citation type="submission" date="2024-01" db="EMBL/GenBank/DDBJ databases">
        <title>Pedobacter sp. nov., isolated from fresh soil.</title>
        <authorList>
            <person name="Le N.T.T."/>
        </authorList>
    </citation>
    <scope>NUCLEOTIDE SEQUENCE [LARGE SCALE GENOMIC DNA]</scope>
    <source>
        <strain evidence="7 8">KR3-3</strain>
    </source>
</reference>
<protein>
    <submittedName>
        <fullName evidence="7">OmpA family protein</fullName>
    </submittedName>
</protein>
<feature type="chain" id="PRO_5045254817" evidence="5">
    <location>
        <begin position="23"/>
        <end position="650"/>
    </location>
</feature>
<organism evidence="7 8">
    <name type="scientific">Pedobacter albus</name>
    <dbReference type="NCBI Taxonomy" id="3113905"/>
    <lineage>
        <taxon>Bacteria</taxon>
        <taxon>Pseudomonadati</taxon>
        <taxon>Bacteroidota</taxon>
        <taxon>Sphingobacteriia</taxon>
        <taxon>Sphingobacteriales</taxon>
        <taxon>Sphingobacteriaceae</taxon>
        <taxon>Pedobacter</taxon>
    </lineage>
</organism>
<dbReference type="SUPFAM" id="SSF49464">
    <property type="entry name" value="Carboxypeptidase regulatory domain-like"/>
    <property type="match status" value="1"/>
</dbReference>